<gene>
    <name evidence="1" type="ORF">GYM71_03285</name>
</gene>
<dbReference type="Pfam" id="PF03352">
    <property type="entry name" value="Adenine_glyco"/>
    <property type="match status" value="1"/>
</dbReference>
<dbReference type="RefSeq" id="WP_220220899.1">
    <property type="nucleotide sequence ID" value="NZ_CP048268.1"/>
</dbReference>
<evidence type="ECO:0000313" key="2">
    <source>
        <dbReference type="Proteomes" id="UP000826550"/>
    </source>
</evidence>
<dbReference type="SUPFAM" id="SSF48150">
    <property type="entry name" value="DNA-glycosylase"/>
    <property type="match status" value="1"/>
</dbReference>
<dbReference type="Proteomes" id="UP000826550">
    <property type="component" value="Chromosome"/>
</dbReference>
<protein>
    <submittedName>
        <fullName evidence="1">DNA-3-methyladenine glycosylase I</fullName>
    </submittedName>
</protein>
<dbReference type="InterPro" id="IPR011257">
    <property type="entry name" value="DNA_glycosylase"/>
</dbReference>
<name>A0ABX8W4T7_9LACO</name>
<organism evidence="1 2">
    <name type="scientific">Lactobacillus panisapium</name>
    <dbReference type="NCBI Taxonomy" id="2012495"/>
    <lineage>
        <taxon>Bacteria</taxon>
        <taxon>Bacillati</taxon>
        <taxon>Bacillota</taxon>
        <taxon>Bacilli</taxon>
        <taxon>Lactobacillales</taxon>
        <taxon>Lactobacillaceae</taxon>
        <taxon>Lactobacillus</taxon>
    </lineage>
</organism>
<dbReference type="EMBL" id="CP048268">
    <property type="protein sequence ID" value="QYN52478.1"/>
    <property type="molecule type" value="Genomic_DNA"/>
</dbReference>
<keyword evidence="2" id="KW-1185">Reference proteome</keyword>
<dbReference type="InterPro" id="IPR005019">
    <property type="entry name" value="Adenine_glyco"/>
</dbReference>
<accession>A0ABX8W4T7</accession>
<sequence length="40" mass="4759">MDDVQVPASTELSDRIRKDLRKHRFKFVGYIMIYAIMKSV</sequence>
<reference evidence="1 2" key="1">
    <citation type="submission" date="2020-01" db="EMBL/GenBank/DDBJ databases">
        <title>Vast differences in strain-level diversity in the gut microbiota of two closely related honey bee species.</title>
        <authorList>
            <person name="Ellegaard K.M."/>
            <person name="Suenami S."/>
            <person name="Miyazaki R."/>
            <person name="Engel P."/>
        </authorList>
    </citation>
    <scope>NUCLEOTIDE SEQUENCE [LARGE SCALE GENOMIC DNA]</scope>
    <source>
        <strain evidence="1 2">ESL0416</strain>
    </source>
</reference>
<evidence type="ECO:0000313" key="1">
    <source>
        <dbReference type="EMBL" id="QYN52478.1"/>
    </source>
</evidence>
<proteinExistence type="predicted"/>
<dbReference type="Gene3D" id="1.10.340.30">
    <property type="entry name" value="Hypothetical protein, domain 2"/>
    <property type="match status" value="1"/>
</dbReference>